<comment type="function">
    <text evidence="8">Catalyzes the stereoinversion of LL-2,6-diaminopimelate (L,L-DAP) to meso-diaminopimelate (meso-DAP), a precursor of L-lysine and an essential component of the bacterial peptidoglycan.</text>
</comment>
<keyword evidence="5 8" id="KW-0457">Lysine biosynthesis</keyword>
<feature type="binding site" evidence="8">
    <location>
        <position position="188"/>
    </location>
    <ligand>
        <name>substrate</name>
    </ligand>
</feature>
<keyword evidence="4 8" id="KW-0028">Amino-acid biosynthesis</keyword>
<protein>
    <recommendedName>
        <fullName evidence="3 8">Diaminopimelate epimerase</fullName>
        <shortName evidence="8">DAP epimerase</shortName>
        <ecNumber evidence="3 8">5.1.1.7</ecNumber>
    </recommendedName>
    <alternativeName>
        <fullName evidence="8">PLP-independent amino acid racemase</fullName>
    </alternativeName>
</protein>
<evidence type="ECO:0000313" key="10">
    <source>
        <dbReference type="EMBL" id="MFC4858501.1"/>
    </source>
</evidence>
<dbReference type="Proteomes" id="UP001595859">
    <property type="component" value="Unassembled WGS sequence"/>
</dbReference>
<feature type="active site" description="Proton acceptor" evidence="8">
    <location>
        <position position="215"/>
    </location>
</feature>
<evidence type="ECO:0000256" key="4">
    <source>
        <dbReference type="ARBA" id="ARBA00022605"/>
    </source>
</evidence>
<comment type="subunit">
    <text evidence="8">Homodimer.</text>
</comment>
<evidence type="ECO:0000256" key="7">
    <source>
        <dbReference type="ARBA" id="ARBA00051712"/>
    </source>
</evidence>
<dbReference type="RefSeq" id="WP_378061195.1">
    <property type="nucleotide sequence ID" value="NZ_JBHSIS010000022.1"/>
</dbReference>
<evidence type="ECO:0000256" key="2">
    <source>
        <dbReference type="ARBA" id="ARBA00010219"/>
    </source>
</evidence>
<dbReference type="HAMAP" id="MF_00197">
    <property type="entry name" value="DAP_epimerase"/>
    <property type="match status" value="1"/>
</dbReference>
<keyword evidence="8" id="KW-0963">Cytoplasm</keyword>
<proteinExistence type="inferred from homology"/>
<feature type="binding site" evidence="8">
    <location>
        <begin position="216"/>
        <end position="217"/>
    </location>
    <ligand>
        <name>substrate</name>
    </ligand>
</feature>
<evidence type="ECO:0000313" key="11">
    <source>
        <dbReference type="Proteomes" id="UP001595859"/>
    </source>
</evidence>
<feature type="active site" description="Proton donor" evidence="8">
    <location>
        <position position="84"/>
    </location>
</feature>
<feature type="binding site" evidence="8">
    <location>
        <position position="154"/>
    </location>
    <ligand>
        <name>substrate</name>
    </ligand>
</feature>
<gene>
    <name evidence="8 10" type="primary">dapF</name>
    <name evidence="10" type="ORF">ACFPCV_33820</name>
</gene>
<dbReference type="SUPFAM" id="SSF54506">
    <property type="entry name" value="Diaminopimelate epimerase-like"/>
    <property type="match status" value="2"/>
</dbReference>
<sequence>MVRIQFLKGHGTENDFVLLPDPGATLDLTAARVRVLCDRRAGLGADGVLRVVPAKAVEDRPSDVPEDQWFMDYRNGDGSIAEMCGNGVRVFARYLVDAGLVGEREFAIGTRAGVRTVTVGDQVTVGMGRARVTGSSLATVGGASVAGVAVHVGNPHLVCVLEDADKLASLDLTTPPAYDPDVFPDGVNVEFVVVEAPDRLRMRVHERGVGETRSCGTGTVAAVTGVLYGRGEHSGAATVDIPGGQVRVTVEPEASTLSGPAVFVARGELDQAWWEGIGE</sequence>
<dbReference type="PANTHER" id="PTHR31689">
    <property type="entry name" value="DIAMINOPIMELATE EPIMERASE, CHLOROPLASTIC"/>
    <property type="match status" value="1"/>
</dbReference>
<feature type="binding site" evidence="8">
    <location>
        <begin position="85"/>
        <end position="86"/>
    </location>
    <ligand>
        <name>substrate</name>
    </ligand>
</feature>
<feature type="site" description="Could be important to modulate the pK values of the two catalytic cysteine residues" evidence="8">
    <location>
        <position position="206"/>
    </location>
</feature>
<keyword evidence="6 8" id="KW-0413">Isomerase</keyword>
<dbReference type="InterPro" id="IPR001653">
    <property type="entry name" value="DAP_epimerase_DapF"/>
</dbReference>
<evidence type="ECO:0000256" key="5">
    <source>
        <dbReference type="ARBA" id="ARBA00023154"/>
    </source>
</evidence>
<comment type="caution">
    <text evidence="8">Lacks conserved residue(s) required for the propagation of feature annotation.</text>
</comment>
<dbReference type="NCBIfam" id="TIGR00652">
    <property type="entry name" value="DapF"/>
    <property type="match status" value="1"/>
</dbReference>
<dbReference type="GO" id="GO:0008837">
    <property type="term" value="F:diaminopimelate epimerase activity"/>
    <property type="evidence" value="ECO:0007669"/>
    <property type="project" value="UniProtKB-EC"/>
</dbReference>
<comment type="pathway">
    <text evidence="1 8">Amino-acid biosynthesis; L-lysine biosynthesis via DAP pathway; DL-2,6-diaminopimelate from LL-2,6-diaminopimelate: step 1/1.</text>
</comment>
<feature type="binding site" evidence="8">
    <location>
        <position position="14"/>
    </location>
    <ligand>
        <name>substrate</name>
    </ligand>
</feature>
<dbReference type="PANTHER" id="PTHR31689:SF0">
    <property type="entry name" value="DIAMINOPIMELATE EPIMERASE"/>
    <property type="match status" value="1"/>
</dbReference>
<reference evidence="11" key="1">
    <citation type="journal article" date="2019" name="Int. J. Syst. Evol. Microbiol.">
        <title>The Global Catalogue of Microorganisms (GCM) 10K type strain sequencing project: providing services to taxonomists for standard genome sequencing and annotation.</title>
        <authorList>
            <consortium name="The Broad Institute Genomics Platform"/>
            <consortium name="The Broad Institute Genome Sequencing Center for Infectious Disease"/>
            <person name="Wu L."/>
            <person name="Ma J."/>
        </authorList>
    </citation>
    <scope>NUCLEOTIDE SEQUENCE [LARGE SCALE GENOMIC DNA]</scope>
    <source>
        <strain evidence="11">ZS-22-S1</strain>
    </source>
</reference>
<keyword evidence="11" id="KW-1185">Reference proteome</keyword>
<comment type="subcellular location">
    <subcellularLocation>
        <location evidence="8">Cytoplasm</location>
    </subcellularLocation>
</comment>
<evidence type="ECO:0000256" key="9">
    <source>
        <dbReference type="PROSITE-ProRule" id="PRU10125"/>
    </source>
</evidence>
<evidence type="ECO:0000256" key="1">
    <source>
        <dbReference type="ARBA" id="ARBA00005196"/>
    </source>
</evidence>
<feature type="site" description="Could be important to modulate the pK values of the two catalytic cysteine residues" evidence="8">
    <location>
        <position position="156"/>
    </location>
</feature>
<dbReference type="EMBL" id="JBHSIS010000022">
    <property type="protein sequence ID" value="MFC4858501.1"/>
    <property type="molecule type" value="Genomic_DNA"/>
</dbReference>
<feature type="active site" evidence="9">
    <location>
        <position position="84"/>
    </location>
</feature>
<comment type="similarity">
    <text evidence="2 8">Belongs to the diaminopimelate epimerase family.</text>
</comment>
<name>A0ABV9SCS8_9PSEU</name>
<evidence type="ECO:0000256" key="3">
    <source>
        <dbReference type="ARBA" id="ARBA00013080"/>
    </source>
</evidence>
<feature type="binding site" evidence="8">
    <location>
        <position position="75"/>
    </location>
    <ligand>
        <name>substrate</name>
    </ligand>
</feature>
<dbReference type="Gene3D" id="3.10.310.10">
    <property type="entry name" value="Diaminopimelate Epimerase, Chain A, domain 1"/>
    <property type="match status" value="2"/>
</dbReference>
<dbReference type="PROSITE" id="PS01326">
    <property type="entry name" value="DAP_EPIMERASE"/>
    <property type="match status" value="1"/>
</dbReference>
<evidence type="ECO:0000256" key="6">
    <source>
        <dbReference type="ARBA" id="ARBA00023235"/>
    </source>
</evidence>
<feature type="binding site" evidence="8">
    <location>
        <begin position="206"/>
        <end position="207"/>
    </location>
    <ligand>
        <name>substrate</name>
    </ligand>
</feature>
<accession>A0ABV9SCS8</accession>
<dbReference type="Pfam" id="PF01678">
    <property type="entry name" value="DAP_epimerase"/>
    <property type="match status" value="2"/>
</dbReference>
<organism evidence="10 11">
    <name type="scientific">Actinophytocola glycyrrhizae</name>
    <dbReference type="NCBI Taxonomy" id="2044873"/>
    <lineage>
        <taxon>Bacteria</taxon>
        <taxon>Bacillati</taxon>
        <taxon>Actinomycetota</taxon>
        <taxon>Actinomycetes</taxon>
        <taxon>Pseudonocardiales</taxon>
        <taxon>Pseudonocardiaceae</taxon>
    </lineage>
</organism>
<comment type="caution">
    <text evidence="10">The sequence shown here is derived from an EMBL/GenBank/DDBJ whole genome shotgun (WGS) entry which is preliminary data.</text>
</comment>
<dbReference type="InterPro" id="IPR018510">
    <property type="entry name" value="DAP_epimerase_AS"/>
</dbReference>
<evidence type="ECO:0000256" key="8">
    <source>
        <dbReference type="HAMAP-Rule" id="MF_00197"/>
    </source>
</evidence>
<dbReference type="EC" id="5.1.1.7" evidence="3 8"/>
<comment type="catalytic activity">
    <reaction evidence="7 8">
        <text>(2S,6S)-2,6-diaminopimelate = meso-2,6-diaminopimelate</text>
        <dbReference type="Rhea" id="RHEA:15393"/>
        <dbReference type="ChEBI" id="CHEBI:57609"/>
        <dbReference type="ChEBI" id="CHEBI:57791"/>
        <dbReference type="EC" id="5.1.1.7"/>
    </reaction>
</comment>